<dbReference type="AlphaFoldDB" id="A0AAW6D4P6"/>
<dbReference type="EMBL" id="JAQMJT010000013">
    <property type="protein sequence ID" value="MDB8614588.1"/>
    <property type="molecule type" value="Genomic_DNA"/>
</dbReference>
<evidence type="ECO:0000313" key="2">
    <source>
        <dbReference type="EMBL" id="MDB8614588.1"/>
    </source>
</evidence>
<evidence type="ECO:0000313" key="3">
    <source>
        <dbReference type="Proteomes" id="UP001210204"/>
    </source>
</evidence>
<dbReference type="PROSITE" id="PS51257">
    <property type="entry name" value="PROKAR_LIPOPROTEIN"/>
    <property type="match status" value="1"/>
</dbReference>
<name>A0AAW6D4P6_STRSL</name>
<organism evidence="2 3">
    <name type="scientific">Streptococcus salivarius</name>
    <dbReference type="NCBI Taxonomy" id="1304"/>
    <lineage>
        <taxon>Bacteria</taxon>
        <taxon>Bacillati</taxon>
        <taxon>Bacillota</taxon>
        <taxon>Bacilli</taxon>
        <taxon>Lactobacillales</taxon>
        <taxon>Streptococcaceae</taxon>
        <taxon>Streptococcus</taxon>
    </lineage>
</organism>
<accession>A0AAW6D4P6</accession>
<protein>
    <recommendedName>
        <fullName evidence="4">Lipoprotein</fullName>
    </recommendedName>
</protein>
<evidence type="ECO:0008006" key="4">
    <source>
        <dbReference type="Google" id="ProtNLM"/>
    </source>
</evidence>
<feature type="signal peptide" evidence="1">
    <location>
        <begin position="1"/>
        <end position="18"/>
    </location>
</feature>
<gene>
    <name evidence="2" type="ORF">PNU26_09295</name>
</gene>
<keyword evidence="1" id="KW-0732">Signal</keyword>
<reference evidence="2" key="1">
    <citation type="submission" date="2023-01" db="EMBL/GenBank/DDBJ databases">
        <title>Human gut microbiome strain richness.</title>
        <authorList>
            <person name="Chen-Liaw A."/>
        </authorList>
    </citation>
    <scope>NUCLEOTIDE SEQUENCE</scope>
    <source>
        <strain evidence="2">1001095st1_G4_1001095IJ_161003</strain>
    </source>
</reference>
<dbReference type="RefSeq" id="WP_195918199.1">
    <property type="nucleotide sequence ID" value="NZ_JADOZZ010000014.1"/>
</dbReference>
<comment type="caution">
    <text evidence="2">The sequence shown here is derived from an EMBL/GenBank/DDBJ whole genome shotgun (WGS) entry which is preliminary data.</text>
</comment>
<evidence type="ECO:0000256" key="1">
    <source>
        <dbReference type="SAM" id="SignalP"/>
    </source>
</evidence>
<sequence length="156" mass="17280">MKKLLSIAVLAFAVIGLAACSSKDANGIPNKLQDKYVGHSENPGYDGLIFSEGSSTLVFDKKENKITNKTENHTEPFVVIPEDKLDGDAKGAFNKHKSEYDGTDYFIFTANKKYDKDSSNVYVAVLSDGGKTIQINELEYSGKDDDYLYHFYGKAE</sequence>
<dbReference type="Proteomes" id="UP001210204">
    <property type="component" value="Unassembled WGS sequence"/>
</dbReference>
<feature type="chain" id="PRO_5043341647" description="Lipoprotein" evidence="1">
    <location>
        <begin position="19"/>
        <end position="156"/>
    </location>
</feature>
<proteinExistence type="predicted"/>